<reference evidence="3" key="1">
    <citation type="submission" date="2021-01" db="EMBL/GenBank/DDBJ databases">
        <authorList>
            <person name="Corre E."/>
            <person name="Pelletier E."/>
            <person name="Niang G."/>
            <person name="Scheremetjew M."/>
            <person name="Finn R."/>
            <person name="Kale V."/>
            <person name="Holt S."/>
            <person name="Cochrane G."/>
            <person name="Meng A."/>
            <person name="Brown T."/>
            <person name="Cohen L."/>
        </authorList>
    </citation>
    <scope>NUCLEOTIDE SEQUENCE</scope>
    <source>
        <strain evidence="3">CCMP1661</strain>
    </source>
</reference>
<sequence>MAMAKITILATLMVASAPQIAAFISPQLQYRTAPRLHPLPGQSLKMSHDDESSINGVREAVLATALAGAVLSMGSITDVSPSEWTFKPPSSHAAMERTMSEFGSQMQRGEQGESGQSVSVGTVSEAIEALKSSEGPRQISNALEGIYNLIQDEDGPLVETADKKLVVQKVREKKASSQAVWTAENEIEFSVIKRKLDPYNTVVLGPYLKVAPFVGGAIYLALIWVQQSLPRVFDYAYIVGALAFAAPIFIIALKG</sequence>
<feature type="signal peptide" evidence="2">
    <location>
        <begin position="1"/>
        <end position="22"/>
    </location>
</feature>
<dbReference type="EMBL" id="HBHR01003165">
    <property type="protein sequence ID" value="CAD9858920.1"/>
    <property type="molecule type" value="Transcribed_RNA"/>
</dbReference>
<evidence type="ECO:0000256" key="2">
    <source>
        <dbReference type="SAM" id="SignalP"/>
    </source>
</evidence>
<protein>
    <submittedName>
        <fullName evidence="3">Uncharacterized protein</fullName>
    </submittedName>
</protein>
<keyword evidence="2" id="KW-0732">Signal</keyword>
<keyword evidence="1" id="KW-1133">Transmembrane helix</keyword>
<proteinExistence type="predicted"/>
<organism evidence="3">
    <name type="scientific">Fibrocapsa japonica</name>
    <dbReference type="NCBI Taxonomy" id="94617"/>
    <lineage>
        <taxon>Eukaryota</taxon>
        <taxon>Sar</taxon>
        <taxon>Stramenopiles</taxon>
        <taxon>Ochrophyta</taxon>
        <taxon>Raphidophyceae</taxon>
        <taxon>Chattonellales</taxon>
        <taxon>Chattonellaceae</taxon>
        <taxon>Fibrocapsa</taxon>
    </lineage>
</organism>
<name>A0A7S2XUD1_9STRA</name>
<feature type="transmembrane region" description="Helical" evidence="1">
    <location>
        <begin position="232"/>
        <end position="253"/>
    </location>
</feature>
<keyword evidence="1" id="KW-0472">Membrane</keyword>
<accession>A0A7S2XUD1</accession>
<feature type="transmembrane region" description="Helical" evidence="1">
    <location>
        <begin position="204"/>
        <end position="225"/>
    </location>
</feature>
<dbReference type="AlphaFoldDB" id="A0A7S2XUD1"/>
<keyword evidence="1" id="KW-0812">Transmembrane</keyword>
<evidence type="ECO:0000256" key="1">
    <source>
        <dbReference type="SAM" id="Phobius"/>
    </source>
</evidence>
<feature type="chain" id="PRO_5030626175" evidence="2">
    <location>
        <begin position="23"/>
        <end position="255"/>
    </location>
</feature>
<gene>
    <name evidence="3" type="ORF">FJAP1339_LOCUS1439</name>
</gene>
<evidence type="ECO:0000313" key="3">
    <source>
        <dbReference type="EMBL" id="CAD9858920.1"/>
    </source>
</evidence>